<organism evidence="3 4">
    <name type="scientific">Amycolatopsis ultiminotia</name>
    <dbReference type="NCBI Taxonomy" id="543629"/>
    <lineage>
        <taxon>Bacteria</taxon>
        <taxon>Bacillati</taxon>
        <taxon>Actinomycetota</taxon>
        <taxon>Actinomycetes</taxon>
        <taxon>Pseudonocardiales</taxon>
        <taxon>Pseudonocardiaceae</taxon>
        <taxon>Amycolatopsis</taxon>
    </lineage>
</organism>
<gene>
    <name evidence="3" type="ORF">GCM10022222_51780</name>
</gene>
<evidence type="ECO:0000313" key="3">
    <source>
        <dbReference type="EMBL" id="GAA3561636.1"/>
    </source>
</evidence>
<accession>A0ABP6X619</accession>
<proteinExistence type="predicted"/>
<dbReference type="Gene3D" id="1.10.1660.10">
    <property type="match status" value="1"/>
</dbReference>
<feature type="domain" description="HTH merR-type" evidence="2">
    <location>
        <begin position="1"/>
        <end position="70"/>
    </location>
</feature>
<evidence type="ECO:0000313" key="4">
    <source>
        <dbReference type="Proteomes" id="UP001500689"/>
    </source>
</evidence>
<dbReference type="Proteomes" id="UP001500689">
    <property type="component" value="Unassembled WGS sequence"/>
</dbReference>
<comment type="caution">
    <text evidence="3">The sequence shown here is derived from an EMBL/GenBank/DDBJ whole genome shotgun (WGS) entry which is preliminary data.</text>
</comment>
<dbReference type="PANTHER" id="PTHR30204:SF98">
    <property type="entry name" value="HTH-TYPE TRANSCRIPTIONAL REGULATOR ADHR"/>
    <property type="match status" value="1"/>
</dbReference>
<name>A0ABP6X619_9PSEU</name>
<reference evidence="4" key="1">
    <citation type="journal article" date="2019" name="Int. J. Syst. Evol. Microbiol.">
        <title>The Global Catalogue of Microorganisms (GCM) 10K type strain sequencing project: providing services to taxonomists for standard genome sequencing and annotation.</title>
        <authorList>
            <consortium name="The Broad Institute Genomics Platform"/>
            <consortium name="The Broad Institute Genome Sequencing Center for Infectious Disease"/>
            <person name="Wu L."/>
            <person name="Ma J."/>
        </authorList>
    </citation>
    <scope>NUCLEOTIDE SEQUENCE [LARGE SCALE GENOMIC DNA]</scope>
    <source>
        <strain evidence="4">JCM 16898</strain>
    </source>
</reference>
<dbReference type="InterPro" id="IPR047057">
    <property type="entry name" value="MerR_fam"/>
</dbReference>
<dbReference type="Pfam" id="PF13411">
    <property type="entry name" value="MerR_1"/>
    <property type="match status" value="1"/>
</dbReference>
<dbReference type="PANTHER" id="PTHR30204">
    <property type="entry name" value="REDOX-CYCLING DRUG-SENSING TRANSCRIPTIONAL ACTIVATOR SOXR"/>
    <property type="match status" value="1"/>
</dbReference>
<evidence type="ECO:0000259" key="2">
    <source>
        <dbReference type="PROSITE" id="PS50937"/>
    </source>
</evidence>
<keyword evidence="4" id="KW-1185">Reference proteome</keyword>
<evidence type="ECO:0000256" key="1">
    <source>
        <dbReference type="ARBA" id="ARBA00023125"/>
    </source>
</evidence>
<sequence length="207" mass="22755">MRMAELSRTTGVPVPTIKYYLREGLLPAGERTRPNQANYDDSHVRRLRLVRALLDLAGMTIIRAREVLDAIDDPGTTSRQVLGTAQRSVAQSDGSVRVEDREWAMGALAEVADARGWHLHDRGHVLDSLIATLVAIRDVGQHILLARLEDYATVADQIAEVDVSCFAEATTLEEQVELATAGTALTDTLLANLRRIAQKNALPPDWP</sequence>
<dbReference type="EMBL" id="BAAAZN010000011">
    <property type="protein sequence ID" value="GAA3561636.1"/>
    <property type="molecule type" value="Genomic_DNA"/>
</dbReference>
<dbReference type="InterPro" id="IPR009061">
    <property type="entry name" value="DNA-bd_dom_put_sf"/>
</dbReference>
<dbReference type="PROSITE" id="PS50937">
    <property type="entry name" value="HTH_MERR_2"/>
    <property type="match status" value="1"/>
</dbReference>
<dbReference type="SMART" id="SM00422">
    <property type="entry name" value="HTH_MERR"/>
    <property type="match status" value="1"/>
</dbReference>
<protein>
    <submittedName>
        <fullName evidence="3">MerR family transcriptional regulator</fullName>
    </submittedName>
</protein>
<dbReference type="SUPFAM" id="SSF46955">
    <property type="entry name" value="Putative DNA-binding domain"/>
    <property type="match status" value="1"/>
</dbReference>
<dbReference type="InterPro" id="IPR000551">
    <property type="entry name" value="MerR-type_HTH_dom"/>
</dbReference>
<dbReference type="PRINTS" id="PR00040">
    <property type="entry name" value="HTHMERR"/>
</dbReference>
<keyword evidence="1" id="KW-0238">DNA-binding</keyword>